<sequence>MKLKKVYNNNVVLAENSRNLEHIIIGRGIAFNKKIGDLIEDTKIEKLFVLQSAQTMNSFLKLMDEIPINHLELTNKLIEAAEKKLSVKFDDSVYIGLADHINYALERNKNKTDVKNALLWEIKQFYKKEFEAALESLKIIHYYENVMLSEDEAAFITLHFVNAQQNGIEMQQTILSTEIIHEIITIIRYQFKMELNEDSLNYARFVSHLKFFLRRVFANEHTTSNNLSLFKDIVLKFPEIFACVAKIVTHLEKRLKIKVHEEEKFYLILHINRIIN</sequence>
<gene>
    <name evidence="3" type="primary">bvrA</name>
    <name evidence="3" type="ORF">J27TS8_38810</name>
</gene>
<dbReference type="SUPFAM" id="SSF63520">
    <property type="entry name" value="PTS-regulatory domain, PRD"/>
    <property type="match status" value="2"/>
</dbReference>
<dbReference type="NCBIfam" id="NF046042">
    <property type="entry name" value="LicT"/>
    <property type="match status" value="1"/>
</dbReference>
<evidence type="ECO:0000313" key="3">
    <source>
        <dbReference type="EMBL" id="GIN63888.1"/>
    </source>
</evidence>
<dbReference type="PANTHER" id="PTHR30185:SF15">
    <property type="entry name" value="CRYPTIC BETA-GLUCOSIDE BGL OPERON ANTITERMINATOR"/>
    <property type="match status" value="1"/>
</dbReference>
<dbReference type="EMBL" id="BORC01000009">
    <property type="protein sequence ID" value="GIN63888.1"/>
    <property type="molecule type" value="Genomic_DNA"/>
</dbReference>
<dbReference type="InterPro" id="IPR011608">
    <property type="entry name" value="PRD"/>
</dbReference>
<dbReference type="AlphaFoldDB" id="A0A920BVG3"/>
<accession>A0A920BVG3</accession>
<evidence type="ECO:0000256" key="1">
    <source>
        <dbReference type="ARBA" id="ARBA00022737"/>
    </source>
</evidence>
<dbReference type="GO" id="GO:0003723">
    <property type="term" value="F:RNA binding"/>
    <property type="evidence" value="ECO:0007669"/>
    <property type="project" value="InterPro"/>
</dbReference>
<evidence type="ECO:0000313" key="4">
    <source>
        <dbReference type="Proteomes" id="UP000682111"/>
    </source>
</evidence>
<protein>
    <submittedName>
        <fullName evidence="3">Transcriptional antiterminator</fullName>
    </submittedName>
</protein>
<dbReference type="InterPro" id="IPR036634">
    <property type="entry name" value="PRD_sf"/>
</dbReference>
<dbReference type="GO" id="GO:0006355">
    <property type="term" value="P:regulation of DNA-templated transcription"/>
    <property type="evidence" value="ECO:0007669"/>
    <property type="project" value="InterPro"/>
</dbReference>
<dbReference type="PANTHER" id="PTHR30185">
    <property type="entry name" value="CRYPTIC BETA-GLUCOSIDE BGL OPERON ANTITERMINATOR"/>
    <property type="match status" value="1"/>
</dbReference>
<name>A0A920BVG3_9BACI</name>
<dbReference type="Proteomes" id="UP000682111">
    <property type="component" value="Unassembled WGS sequence"/>
</dbReference>
<dbReference type="Pfam" id="PF03123">
    <property type="entry name" value="CAT_RBD"/>
    <property type="match status" value="1"/>
</dbReference>
<dbReference type="InterPro" id="IPR004341">
    <property type="entry name" value="CAT_RNA-bd_dom"/>
</dbReference>
<feature type="domain" description="PRD" evidence="2">
    <location>
        <begin position="65"/>
        <end position="170"/>
    </location>
</feature>
<feature type="domain" description="PRD" evidence="2">
    <location>
        <begin position="171"/>
        <end position="276"/>
    </location>
</feature>
<dbReference type="Gene3D" id="2.30.24.10">
    <property type="entry name" value="CAT RNA-binding domain"/>
    <property type="match status" value="1"/>
</dbReference>
<keyword evidence="4" id="KW-1185">Reference proteome</keyword>
<dbReference type="SMART" id="SM01061">
    <property type="entry name" value="CAT_RBD"/>
    <property type="match status" value="1"/>
</dbReference>
<dbReference type="InterPro" id="IPR036650">
    <property type="entry name" value="CAT_RNA-bd_dom_sf"/>
</dbReference>
<comment type="caution">
    <text evidence="3">The sequence shown here is derived from an EMBL/GenBank/DDBJ whole genome shotgun (WGS) entry which is preliminary data.</text>
</comment>
<dbReference type="Pfam" id="PF00874">
    <property type="entry name" value="PRD"/>
    <property type="match status" value="2"/>
</dbReference>
<dbReference type="InterPro" id="IPR050661">
    <property type="entry name" value="BglG_antiterminators"/>
</dbReference>
<keyword evidence="1" id="KW-0677">Repeat</keyword>
<organism evidence="3 4">
    <name type="scientific">Robertmurraya siralis</name>
    <dbReference type="NCBI Taxonomy" id="77777"/>
    <lineage>
        <taxon>Bacteria</taxon>
        <taxon>Bacillati</taxon>
        <taxon>Bacillota</taxon>
        <taxon>Bacilli</taxon>
        <taxon>Bacillales</taxon>
        <taxon>Bacillaceae</taxon>
        <taxon>Robertmurraya</taxon>
    </lineage>
</organism>
<dbReference type="PROSITE" id="PS51372">
    <property type="entry name" value="PRD_2"/>
    <property type="match status" value="2"/>
</dbReference>
<dbReference type="RefSeq" id="WP_095314192.1">
    <property type="nucleotide sequence ID" value="NZ_BORC01000009.1"/>
</dbReference>
<dbReference type="SUPFAM" id="SSF50151">
    <property type="entry name" value="SacY-like RNA-binding domain"/>
    <property type="match status" value="1"/>
</dbReference>
<proteinExistence type="predicted"/>
<reference evidence="3" key="1">
    <citation type="submission" date="2021-03" db="EMBL/GenBank/DDBJ databases">
        <title>Antimicrobial resistance genes in bacteria isolated from Japanese honey, and their potential for conferring macrolide and lincosamide resistance in the American foulbrood pathogen Paenibacillus larvae.</title>
        <authorList>
            <person name="Okamoto M."/>
            <person name="Kumagai M."/>
            <person name="Kanamori H."/>
            <person name="Takamatsu D."/>
        </authorList>
    </citation>
    <scope>NUCLEOTIDE SEQUENCE</scope>
    <source>
        <strain evidence="3">J27TS8</strain>
    </source>
</reference>
<evidence type="ECO:0000259" key="2">
    <source>
        <dbReference type="PROSITE" id="PS51372"/>
    </source>
</evidence>
<dbReference type="OrthoDB" id="9813552at2"/>
<dbReference type="Gene3D" id="1.10.1790.10">
    <property type="entry name" value="PRD domain"/>
    <property type="match status" value="2"/>
</dbReference>